<keyword evidence="2" id="KW-1185">Reference proteome</keyword>
<accession>A0ABT7WBF9</accession>
<dbReference type="EMBL" id="JAUDUY010000001">
    <property type="protein sequence ID" value="MDM9630257.1"/>
    <property type="molecule type" value="Genomic_DNA"/>
</dbReference>
<proteinExistence type="predicted"/>
<comment type="caution">
    <text evidence="1">The sequence shown here is derived from an EMBL/GenBank/DDBJ whole genome shotgun (WGS) entry which is preliminary data.</text>
</comment>
<evidence type="ECO:0000313" key="1">
    <source>
        <dbReference type="EMBL" id="MDM9630257.1"/>
    </source>
</evidence>
<dbReference type="Proteomes" id="UP001174839">
    <property type="component" value="Unassembled WGS sequence"/>
</dbReference>
<name>A0ABT7WBF9_9FLAO</name>
<gene>
    <name evidence="1" type="ORF">QU605_02165</name>
</gene>
<sequence length="244" mass="29364">MSILGEAYLDLSNLVDNYFNDLDRFSVSQPNKTERDYLILLRSRYEMQLDFLQMIKPNPFVIHQDFNFSLLLLRIQMKYYEHKNVFPKNQRDDILNICFGDLKNPNFNDIEYNELISKTKDIIESIEEKLARTTLNAGGYDKYLLDKYIWEDKQKKFIDLDRKFRDRWNRDNKSKKYLIHYLHHLINNGFFQEKINGSKAKAFQYKQFLSLLYFNNKTALSDAYKKYFKNITKTNNEVSSFLGL</sequence>
<evidence type="ECO:0000313" key="2">
    <source>
        <dbReference type="Proteomes" id="UP001174839"/>
    </source>
</evidence>
<reference evidence="1" key="1">
    <citation type="submission" date="2023-06" db="EMBL/GenBank/DDBJ databases">
        <title>Robiginitalea aurantiacus sp. nov. and Algoriphagus sediminis sp. nov., isolated from coastal sediment.</title>
        <authorList>
            <person name="Zhou Z.Y."/>
            <person name="An J."/>
            <person name="Jia Y.W."/>
            <person name="Du Z.J."/>
        </authorList>
    </citation>
    <scope>NUCLEOTIDE SEQUENCE</scope>
    <source>
        <strain evidence="1">M39</strain>
    </source>
</reference>
<dbReference type="RefSeq" id="WP_289723617.1">
    <property type="nucleotide sequence ID" value="NZ_JAUDUY010000001.1"/>
</dbReference>
<protein>
    <submittedName>
        <fullName evidence="1">Uncharacterized protein</fullName>
    </submittedName>
</protein>
<organism evidence="1 2">
    <name type="scientific">Robiginitalea aurantiaca</name>
    <dbReference type="NCBI Taxonomy" id="3056915"/>
    <lineage>
        <taxon>Bacteria</taxon>
        <taxon>Pseudomonadati</taxon>
        <taxon>Bacteroidota</taxon>
        <taxon>Flavobacteriia</taxon>
        <taxon>Flavobacteriales</taxon>
        <taxon>Flavobacteriaceae</taxon>
        <taxon>Robiginitalea</taxon>
    </lineage>
</organism>